<dbReference type="RefSeq" id="WP_065035522.1">
    <property type="nucleotide sequence ID" value="NZ_LZLR01000093.1"/>
</dbReference>
<dbReference type="EMBL" id="LZLR01000093">
    <property type="protein sequence ID" value="OBK22522.1"/>
    <property type="molecule type" value="Genomic_DNA"/>
</dbReference>
<accession>A0A1A3NQE3</accession>
<comment type="caution">
    <text evidence="1">The sequence shown here is derived from an EMBL/GenBank/DDBJ whole genome shotgun (WGS) entry which is preliminary data.</text>
</comment>
<gene>
    <name evidence="1" type="ORF">A5635_21640</name>
</gene>
<proteinExistence type="predicted"/>
<name>A0A1A3NQE3_MYCAS</name>
<evidence type="ECO:0000313" key="2">
    <source>
        <dbReference type="Proteomes" id="UP000093819"/>
    </source>
</evidence>
<protein>
    <submittedName>
        <fullName evidence="1">Uncharacterized protein</fullName>
    </submittedName>
</protein>
<reference evidence="1 2" key="1">
    <citation type="submission" date="2016-06" db="EMBL/GenBank/DDBJ databases">
        <authorList>
            <person name="Kjaerup R.B."/>
            <person name="Dalgaard T.S."/>
            <person name="Juul-Madsen H.R."/>
        </authorList>
    </citation>
    <scope>NUCLEOTIDE SEQUENCE [LARGE SCALE GENOMIC DNA]</scope>
    <source>
        <strain evidence="1 2">1245335.1</strain>
    </source>
</reference>
<sequence length="80" mass="8588">MSVEDIAEDTRQYVIECSNALSELTDLVGQLLAVERARAAAEGIAVDHQLSCEDCGFPISSNRDVCGDCEITRAVKARAS</sequence>
<organism evidence="1 2">
    <name type="scientific">Mycobacterium asiaticum</name>
    <dbReference type="NCBI Taxonomy" id="1790"/>
    <lineage>
        <taxon>Bacteria</taxon>
        <taxon>Bacillati</taxon>
        <taxon>Actinomycetota</taxon>
        <taxon>Actinomycetes</taxon>
        <taxon>Mycobacteriales</taxon>
        <taxon>Mycobacteriaceae</taxon>
        <taxon>Mycobacterium</taxon>
    </lineage>
</organism>
<dbReference type="AlphaFoldDB" id="A0A1A3NQE3"/>
<evidence type="ECO:0000313" key="1">
    <source>
        <dbReference type="EMBL" id="OBK22522.1"/>
    </source>
</evidence>
<dbReference type="Proteomes" id="UP000093819">
    <property type="component" value="Unassembled WGS sequence"/>
</dbReference>